<feature type="binding site" evidence="11">
    <location>
        <position position="178"/>
    </location>
    <ligand>
        <name>L-tyrosine</name>
        <dbReference type="ChEBI" id="CHEBI:58315"/>
    </ligand>
</feature>
<keyword evidence="4 11" id="KW-0547">Nucleotide-binding</keyword>
<dbReference type="GO" id="GO:0005829">
    <property type="term" value="C:cytosol"/>
    <property type="evidence" value="ECO:0007669"/>
    <property type="project" value="TreeGrafter"/>
</dbReference>
<evidence type="ECO:0000256" key="2">
    <source>
        <dbReference type="ARBA" id="ARBA00022490"/>
    </source>
</evidence>
<evidence type="ECO:0000313" key="15">
    <source>
        <dbReference type="Proteomes" id="UP000233435"/>
    </source>
</evidence>
<dbReference type="EC" id="6.1.1.1" evidence="11"/>
<gene>
    <name evidence="11" type="primary">tyrS</name>
    <name evidence="14" type="ORF">CSW08_10900</name>
</gene>
<evidence type="ECO:0000256" key="8">
    <source>
        <dbReference type="ARBA" id="ARBA00023146"/>
    </source>
</evidence>
<dbReference type="OrthoDB" id="9804243at2"/>
<keyword evidence="6 12" id="KW-0694">RNA-binding</keyword>
<dbReference type="EMBL" id="PJEO01000039">
    <property type="protein sequence ID" value="PKQ44911.1"/>
    <property type="molecule type" value="Genomic_DNA"/>
</dbReference>
<evidence type="ECO:0000256" key="7">
    <source>
        <dbReference type="ARBA" id="ARBA00022917"/>
    </source>
</evidence>
<protein>
    <recommendedName>
        <fullName evidence="11">Tyrosine--tRNA ligase</fullName>
        <ecNumber evidence="11">6.1.1.1</ecNumber>
    </recommendedName>
    <alternativeName>
        <fullName evidence="11">Tyrosyl-tRNA synthetase</fullName>
        <shortName evidence="11">TyrRS</shortName>
    </alternativeName>
</protein>
<comment type="function">
    <text evidence="11">Catalyzes the attachment of tyrosine to tRNA(Tyr) in a two-step reaction: tyrosine is first activated by ATP to form Tyr-AMP and then transferred to the acceptor end of tRNA(Tyr).</text>
</comment>
<dbReference type="InterPro" id="IPR024088">
    <property type="entry name" value="Tyr-tRNA-ligase_bac-type"/>
</dbReference>
<dbReference type="PANTHER" id="PTHR11766">
    <property type="entry name" value="TYROSYL-TRNA SYNTHETASE"/>
    <property type="match status" value="1"/>
</dbReference>
<comment type="subunit">
    <text evidence="11">Homodimer.</text>
</comment>
<comment type="subcellular location">
    <subcellularLocation>
        <location evidence="1 11">Cytoplasm</location>
    </subcellularLocation>
</comment>
<evidence type="ECO:0000256" key="3">
    <source>
        <dbReference type="ARBA" id="ARBA00022598"/>
    </source>
</evidence>
<dbReference type="GO" id="GO:0006437">
    <property type="term" value="P:tyrosyl-tRNA aminoacylation"/>
    <property type="evidence" value="ECO:0007669"/>
    <property type="project" value="UniProtKB-UniRule"/>
</dbReference>
<dbReference type="NCBIfam" id="TIGR00234">
    <property type="entry name" value="tyrS"/>
    <property type="match status" value="1"/>
</dbReference>
<dbReference type="InterPro" id="IPR002305">
    <property type="entry name" value="aa-tRNA-synth_Ic"/>
</dbReference>
<evidence type="ECO:0000259" key="13">
    <source>
        <dbReference type="Pfam" id="PF22421"/>
    </source>
</evidence>
<evidence type="ECO:0000313" key="14">
    <source>
        <dbReference type="EMBL" id="PKQ44911.1"/>
    </source>
</evidence>
<dbReference type="Pfam" id="PF22421">
    <property type="entry name" value="SYY_C-terminal"/>
    <property type="match status" value="1"/>
</dbReference>
<dbReference type="InterPro" id="IPR054608">
    <property type="entry name" value="SYY-like_C"/>
</dbReference>
<dbReference type="InterPro" id="IPR036986">
    <property type="entry name" value="S4_RNA-bd_sf"/>
</dbReference>
<evidence type="ECO:0000256" key="1">
    <source>
        <dbReference type="ARBA" id="ARBA00004496"/>
    </source>
</evidence>
<dbReference type="InterPro" id="IPR001412">
    <property type="entry name" value="aa-tRNA-synth_I_CS"/>
</dbReference>
<dbReference type="InterPro" id="IPR014729">
    <property type="entry name" value="Rossmann-like_a/b/a_fold"/>
</dbReference>
<dbReference type="SUPFAM" id="SSF55174">
    <property type="entry name" value="Alpha-L RNA-binding motif"/>
    <property type="match status" value="1"/>
</dbReference>
<dbReference type="GO" id="GO:0004831">
    <property type="term" value="F:tyrosine-tRNA ligase activity"/>
    <property type="evidence" value="ECO:0007669"/>
    <property type="project" value="UniProtKB-UniRule"/>
</dbReference>
<dbReference type="Gene3D" id="3.10.290.10">
    <property type="entry name" value="RNA-binding S4 domain"/>
    <property type="match status" value="1"/>
</dbReference>
<dbReference type="Gene3D" id="3.40.50.620">
    <property type="entry name" value="HUPs"/>
    <property type="match status" value="1"/>
</dbReference>
<dbReference type="RefSeq" id="WP_106659918.1">
    <property type="nucleotide sequence ID" value="NZ_PJEO01000039.1"/>
</dbReference>
<dbReference type="Gene3D" id="1.10.240.10">
    <property type="entry name" value="Tyrosyl-Transfer RNA Synthetase"/>
    <property type="match status" value="1"/>
</dbReference>
<feature type="short sequence motif" description="'KMSKS' region" evidence="11">
    <location>
        <begin position="234"/>
        <end position="238"/>
    </location>
</feature>
<keyword evidence="7 11" id="KW-0648">Protein biosynthesis</keyword>
<dbReference type="PANTHER" id="PTHR11766:SF0">
    <property type="entry name" value="TYROSINE--TRNA LIGASE, MITOCHONDRIAL"/>
    <property type="match status" value="1"/>
</dbReference>
<feature type="binding site" evidence="11">
    <location>
        <position position="34"/>
    </location>
    <ligand>
        <name>L-tyrosine</name>
        <dbReference type="ChEBI" id="CHEBI:58315"/>
    </ligand>
</feature>
<dbReference type="FunFam" id="1.10.240.10:FF:000001">
    <property type="entry name" value="Tyrosine--tRNA ligase"/>
    <property type="match status" value="1"/>
</dbReference>
<keyword evidence="3 11" id="KW-0436">Ligase</keyword>
<dbReference type="GO" id="GO:0003723">
    <property type="term" value="F:RNA binding"/>
    <property type="evidence" value="ECO:0007669"/>
    <property type="project" value="UniProtKB-KW"/>
</dbReference>
<feature type="short sequence motif" description="'HIGH' region" evidence="11">
    <location>
        <begin position="39"/>
        <end position="48"/>
    </location>
</feature>
<dbReference type="Pfam" id="PF00579">
    <property type="entry name" value="tRNA-synt_1b"/>
    <property type="match status" value="1"/>
</dbReference>
<organism evidence="14 15">
    <name type="scientific">Confluentibacter flavum</name>
    <dbReference type="NCBI Taxonomy" id="1909700"/>
    <lineage>
        <taxon>Bacteria</taxon>
        <taxon>Pseudomonadati</taxon>
        <taxon>Bacteroidota</taxon>
        <taxon>Flavobacteriia</taxon>
        <taxon>Flavobacteriales</taxon>
        <taxon>Flavobacteriaceae</taxon>
        <taxon>Confluentibacter</taxon>
    </lineage>
</organism>
<evidence type="ECO:0000256" key="4">
    <source>
        <dbReference type="ARBA" id="ARBA00022741"/>
    </source>
</evidence>
<proteinExistence type="inferred from homology"/>
<dbReference type="HAMAP" id="MF_02006">
    <property type="entry name" value="Tyr_tRNA_synth_type1"/>
    <property type="match status" value="1"/>
</dbReference>
<feature type="domain" description="Tyrosine--tRNA ligase SYY-like C-terminal" evidence="13">
    <location>
        <begin position="345"/>
        <end position="427"/>
    </location>
</feature>
<evidence type="ECO:0000256" key="6">
    <source>
        <dbReference type="ARBA" id="ARBA00022884"/>
    </source>
</evidence>
<evidence type="ECO:0000256" key="12">
    <source>
        <dbReference type="PROSITE-ProRule" id="PRU00182"/>
    </source>
</evidence>
<keyword evidence="8 11" id="KW-0030">Aminoacyl-tRNA synthetase</keyword>
<dbReference type="GO" id="GO:0005524">
    <property type="term" value="F:ATP binding"/>
    <property type="evidence" value="ECO:0007669"/>
    <property type="project" value="UniProtKB-UniRule"/>
</dbReference>
<keyword evidence="5 11" id="KW-0067">ATP-binding</keyword>
<keyword evidence="2 11" id="KW-0963">Cytoplasm</keyword>
<dbReference type="InterPro" id="IPR024107">
    <property type="entry name" value="Tyr-tRNA-ligase_bac_1"/>
</dbReference>
<reference evidence="14 15" key="1">
    <citation type="submission" date="2017-12" db="EMBL/GenBank/DDBJ databases">
        <title>Confluentibacter flavum sp. nov., isolated from the saline lake.</title>
        <authorList>
            <person name="Yu L."/>
        </authorList>
    </citation>
    <scope>NUCLEOTIDE SEQUENCE [LARGE SCALE GENOMIC DNA]</scope>
    <source>
        <strain evidence="14 15">3B</strain>
    </source>
</reference>
<feature type="binding site" evidence="11">
    <location>
        <position position="174"/>
    </location>
    <ligand>
        <name>L-tyrosine</name>
        <dbReference type="ChEBI" id="CHEBI:58315"/>
    </ligand>
</feature>
<name>A0A2N3HIZ2_9FLAO</name>
<evidence type="ECO:0000256" key="5">
    <source>
        <dbReference type="ARBA" id="ARBA00022840"/>
    </source>
</evidence>
<dbReference type="PROSITE" id="PS00178">
    <property type="entry name" value="AA_TRNA_LIGASE_I"/>
    <property type="match status" value="1"/>
</dbReference>
<comment type="similarity">
    <text evidence="10 11">Belongs to the class-I aminoacyl-tRNA synthetase family. TyrS type 1 subfamily.</text>
</comment>
<keyword evidence="15" id="KW-1185">Reference proteome</keyword>
<accession>A0A2N3HIZ2</accession>
<dbReference type="Proteomes" id="UP000233435">
    <property type="component" value="Unassembled WGS sequence"/>
</dbReference>
<dbReference type="InterPro" id="IPR002307">
    <property type="entry name" value="Tyr-tRNA-ligase"/>
</dbReference>
<dbReference type="AlphaFoldDB" id="A0A2N3HIZ2"/>
<dbReference type="CDD" id="cd00805">
    <property type="entry name" value="TyrRS_core"/>
    <property type="match status" value="1"/>
</dbReference>
<dbReference type="GO" id="GO:0042803">
    <property type="term" value="F:protein homodimerization activity"/>
    <property type="evidence" value="ECO:0007669"/>
    <property type="project" value="UniProtKB-ARBA"/>
</dbReference>
<comment type="catalytic activity">
    <reaction evidence="9 11">
        <text>tRNA(Tyr) + L-tyrosine + ATP = L-tyrosyl-tRNA(Tyr) + AMP + diphosphate + H(+)</text>
        <dbReference type="Rhea" id="RHEA:10220"/>
        <dbReference type="Rhea" id="RHEA-COMP:9706"/>
        <dbReference type="Rhea" id="RHEA-COMP:9707"/>
        <dbReference type="ChEBI" id="CHEBI:15378"/>
        <dbReference type="ChEBI" id="CHEBI:30616"/>
        <dbReference type="ChEBI" id="CHEBI:33019"/>
        <dbReference type="ChEBI" id="CHEBI:58315"/>
        <dbReference type="ChEBI" id="CHEBI:78442"/>
        <dbReference type="ChEBI" id="CHEBI:78536"/>
        <dbReference type="ChEBI" id="CHEBI:456215"/>
        <dbReference type="EC" id="6.1.1.1"/>
    </reaction>
</comment>
<sequence>MINNFVEELTWRGMIHTVMPGAEEHLMESMRSAYVGFDPTADSLHIGNLVPIMLLAHYQRCGHKPVALVGGATGMIGDPSGKSSERNLLDEKTLRHNQEAIKKQLSHFLDFEGDSDNSAVLVNNYDWMKNFSFLEFIRDVGKHITVNYMMAKDSVKNRISSDASEGMSFTEFTYQLVQGYDFLHLYKEKNCSIQMGGSDQWGNITTGTELIRRISGGKGFAITCPLITKSDGSKFGKSEGGNVWLDANRTSPYKFYQYWLNSSDEDAEKYIKIFTFLTEEEIHALAKEHKEAPHLRVLQKRLAEEITMMVHSKDDLENAIKASEILFGNSTSNDLKQLNEQTFLDVFDGVPQTELAISEIENGMDIIAALAEKGGFLKSNGEARRALKENSISVNKEKVTEDYRITSKDLINNKFVLLQRGKKNYFVLQYKKT</sequence>
<evidence type="ECO:0000256" key="9">
    <source>
        <dbReference type="ARBA" id="ARBA00048248"/>
    </source>
</evidence>
<dbReference type="PROSITE" id="PS50889">
    <property type="entry name" value="S4"/>
    <property type="match status" value="1"/>
</dbReference>
<evidence type="ECO:0000256" key="10">
    <source>
        <dbReference type="ARBA" id="ARBA00060965"/>
    </source>
</evidence>
<dbReference type="PRINTS" id="PR01040">
    <property type="entry name" value="TRNASYNTHTYR"/>
</dbReference>
<dbReference type="SUPFAM" id="SSF52374">
    <property type="entry name" value="Nucleotidylyl transferase"/>
    <property type="match status" value="1"/>
</dbReference>
<dbReference type="FunFam" id="3.40.50.620:FF:000008">
    <property type="entry name" value="Tyrosine--tRNA ligase"/>
    <property type="match status" value="1"/>
</dbReference>
<comment type="caution">
    <text evidence="14">The sequence shown here is derived from an EMBL/GenBank/DDBJ whole genome shotgun (WGS) entry which is preliminary data.</text>
</comment>
<evidence type="ECO:0000256" key="11">
    <source>
        <dbReference type="HAMAP-Rule" id="MF_02006"/>
    </source>
</evidence>
<feature type="binding site" evidence="11">
    <location>
        <position position="237"/>
    </location>
    <ligand>
        <name>ATP</name>
        <dbReference type="ChEBI" id="CHEBI:30616"/>
    </ligand>
</feature>
<dbReference type="CDD" id="cd00165">
    <property type="entry name" value="S4"/>
    <property type="match status" value="1"/>
</dbReference>